<dbReference type="PANTHER" id="PTHR22760">
    <property type="entry name" value="GLYCOSYLTRANSFERASE"/>
    <property type="match status" value="1"/>
</dbReference>
<keyword evidence="4 12" id="KW-0328">Glycosyltransferase</keyword>
<evidence type="ECO:0000313" key="15">
    <source>
        <dbReference type="RefSeq" id="XP_035296706.1"/>
    </source>
</evidence>
<dbReference type="AlphaFoldDB" id="A0A9J7GQC7"/>
<evidence type="ECO:0000256" key="12">
    <source>
        <dbReference type="RuleBase" id="RU363075"/>
    </source>
</evidence>
<evidence type="ECO:0000256" key="7">
    <source>
        <dbReference type="ARBA" id="ARBA00022824"/>
    </source>
</evidence>
<keyword evidence="9 12" id="KW-0472">Membrane</keyword>
<reference evidence="14" key="2">
    <citation type="journal article" date="2020" name="Biotechnol. Bioeng.">
        <title>Chromosome-scale scaffolds for the Chinese hamster reference genome assembly to facilitate the study of the CHO epigenome.</title>
        <authorList>
            <person name="Hilliard W."/>
            <person name="MacDonald M."/>
            <person name="Lee K.H."/>
        </authorList>
    </citation>
    <scope>NUCLEOTIDE SEQUENCE [LARGE SCALE GENOMIC DNA]</scope>
    <source>
        <strain evidence="14">17A/GY</strain>
    </source>
</reference>
<dbReference type="RefSeq" id="XP_035292755.1">
    <property type="nucleotide sequence ID" value="XM_035436864.1"/>
</dbReference>
<feature type="transmembrane region" description="Helical" evidence="12">
    <location>
        <begin position="265"/>
        <end position="286"/>
    </location>
</feature>
<comment type="pathway">
    <text evidence="2">Protein modification; protein glycosylation.</text>
</comment>
<keyword evidence="6 12" id="KW-0812">Transmembrane</keyword>
<dbReference type="Proteomes" id="UP001108280">
    <property type="component" value="Chromosome 2"/>
</dbReference>
<reference evidence="14" key="1">
    <citation type="journal article" date="2018" name="Biotechnol. Bioeng.">
        <title>A reference genome of the Chinese hamster based on a hybrid assembly strategy.</title>
        <authorList>
            <person name="Rupp O."/>
            <person name="MacDonald M.L."/>
            <person name="Li S."/>
            <person name="Dhiman H."/>
            <person name="Polson S."/>
            <person name="Griep S."/>
            <person name="Heffner K."/>
            <person name="Hernandez I."/>
            <person name="Brinkrolf K."/>
            <person name="Jadhav V."/>
            <person name="Samoudi M."/>
            <person name="Hao H."/>
            <person name="Kingham B."/>
            <person name="Goesmann A."/>
            <person name="Betenbaugh M.J."/>
            <person name="Lewis N.E."/>
            <person name="Borth N."/>
            <person name="Lee K.H."/>
        </authorList>
    </citation>
    <scope>NUCLEOTIDE SEQUENCE [LARGE SCALE GENOMIC DNA]</scope>
    <source>
        <strain evidence="14">17A/GY</strain>
    </source>
</reference>
<dbReference type="PANTHER" id="PTHR22760:SF1">
    <property type="entry name" value="DOL-P-MAN:MAN(7)GLCNAC(2)-PP-DOL ALPHA-1,6-MANNOSYLTRANSFERASE"/>
    <property type="match status" value="1"/>
</dbReference>
<feature type="transmembrane region" description="Helical" evidence="12">
    <location>
        <begin position="176"/>
        <end position="203"/>
    </location>
</feature>
<dbReference type="GO" id="GO:0005789">
    <property type="term" value="C:endoplasmic reticulum membrane"/>
    <property type="evidence" value="ECO:0007669"/>
    <property type="project" value="UniProtKB-SubCell"/>
</dbReference>
<evidence type="ECO:0000256" key="4">
    <source>
        <dbReference type="ARBA" id="ARBA00022676"/>
    </source>
</evidence>
<reference evidence="15" key="3">
    <citation type="submission" date="2025-08" db="UniProtKB">
        <authorList>
            <consortium name="RefSeq"/>
        </authorList>
    </citation>
    <scope>IDENTIFICATION</scope>
    <source>
        <strain evidence="15">17A/GY</strain>
        <tissue evidence="15">Liver</tissue>
    </source>
</reference>
<feature type="transmembrane region" description="Helical" evidence="12">
    <location>
        <begin position="71"/>
        <end position="88"/>
    </location>
</feature>
<keyword evidence="7 12" id="KW-0256">Endoplasmic reticulum</keyword>
<feature type="transmembrane region" description="Helical" evidence="12">
    <location>
        <begin position="129"/>
        <end position="147"/>
    </location>
</feature>
<feature type="compositionally biased region" description="Polar residues" evidence="13">
    <location>
        <begin position="41"/>
        <end position="52"/>
    </location>
</feature>
<feature type="region of interest" description="Disordered" evidence="13">
    <location>
        <begin position="1"/>
        <end position="20"/>
    </location>
</feature>
<feature type="transmembrane region" description="Helical" evidence="12">
    <location>
        <begin position="315"/>
        <end position="335"/>
    </location>
</feature>
<dbReference type="InterPro" id="IPR005599">
    <property type="entry name" value="GPI_mannosylTrfase"/>
</dbReference>
<name>A0A9J7GQC7_CRIGR</name>
<keyword evidence="5" id="KW-0808">Transferase</keyword>
<evidence type="ECO:0000256" key="8">
    <source>
        <dbReference type="ARBA" id="ARBA00022989"/>
    </source>
</evidence>
<dbReference type="GO" id="GO:0006487">
    <property type="term" value="P:protein N-linked glycosylation"/>
    <property type="evidence" value="ECO:0007669"/>
    <property type="project" value="TreeGrafter"/>
</dbReference>
<dbReference type="GO" id="GO:0052917">
    <property type="term" value="F:dol-P-Man:Man(7)GlcNAc(2)-PP-Dol alpha-1,6-mannosyltransferase activity"/>
    <property type="evidence" value="ECO:0007669"/>
    <property type="project" value="UniProtKB-EC"/>
</dbReference>
<proteinExistence type="inferred from homology"/>
<organism evidence="14 15">
    <name type="scientific">Cricetulus griseus</name>
    <name type="common">Chinese hamster</name>
    <name type="synonym">Cricetulus barabensis griseus</name>
    <dbReference type="NCBI Taxonomy" id="10029"/>
    <lineage>
        <taxon>Eukaryota</taxon>
        <taxon>Metazoa</taxon>
        <taxon>Chordata</taxon>
        <taxon>Craniata</taxon>
        <taxon>Vertebrata</taxon>
        <taxon>Euteleostomi</taxon>
        <taxon>Mammalia</taxon>
        <taxon>Eutheria</taxon>
        <taxon>Euarchontoglires</taxon>
        <taxon>Glires</taxon>
        <taxon>Rodentia</taxon>
        <taxon>Myomorpha</taxon>
        <taxon>Muroidea</taxon>
        <taxon>Cricetidae</taxon>
        <taxon>Cricetinae</taxon>
        <taxon>Cricetulus</taxon>
    </lineage>
</organism>
<evidence type="ECO:0000256" key="5">
    <source>
        <dbReference type="ARBA" id="ARBA00022679"/>
    </source>
</evidence>
<evidence type="ECO:0000313" key="14">
    <source>
        <dbReference type="Proteomes" id="UP001108280"/>
    </source>
</evidence>
<dbReference type="CTD" id="79087"/>
<accession>A0A9J7GQC7</accession>
<evidence type="ECO:0000256" key="6">
    <source>
        <dbReference type="ARBA" id="ARBA00022692"/>
    </source>
</evidence>
<evidence type="ECO:0000256" key="9">
    <source>
        <dbReference type="ARBA" id="ARBA00023136"/>
    </source>
</evidence>
<feature type="transmembrane region" description="Helical" evidence="12">
    <location>
        <begin position="342"/>
        <end position="361"/>
    </location>
</feature>
<comment type="similarity">
    <text evidence="3 12">Belongs to the glycosyltransferase 22 family.</text>
</comment>
<feature type="transmembrane region" description="Helical" evidence="12">
    <location>
        <begin position="154"/>
        <end position="170"/>
    </location>
</feature>
<feature type="compositionally biased region" description="Basic residues" evidence="13">
    <location>
        <begin position="57"/>
        <end position="67"/>
    </location>
</feature>
<protein>
    <recommendedName>
        <fullName evidence="12">Mannosyltransferase</fullName>
        <ecNumber evidence="12">2.4.1.-</ecNumber>
    </recommendedName>
</protein>
<evidence type="ECO:0000256" key="1">
    <source>
        <dbReference type="ARBA" id="ARBA00004477"/>
    </source>
</evidence>
<feature type="transmembrane region" description="Helical" evidence="12">
    <location>
        <begin position="215"/>
        <end position="235"/>
    </location>
</feature>
<dbReference type="GeneID" id="100770096"/>
<evidence type="ECO:0000256" key="10">
    <source>
        <dbReference type="ARBA" id="ARBA00044721"/>
    </source>
</evidence>
<feature type="transmembrane region" description="Helical" evidence="12">
    <location>
        <begin position="293"/>
        <end position="309"/>
    </location>
</feature>
<comment type="catalytic activity">
    <reaction evidence="11">
        <text>an alpha-D-Man-(1-&gt;2)-alpha-D-Man-(1-&gt;2)-alpha-D-Man-(1-&gt;3)-[alpha-D-Man-(1-&gt;2)-alpha-D-Man-(1-&gt;3)-alpha-D-Man-(1-&gt;6)]-beta-D-Man-(1-&gt;4)-beta-D-GlcNAc-(1-&gt;4)-alpha-D-GlcNAc-diphospho-di-trans,poly-cis-dolichol + a di-trans,poly-cis-dolichyl beta-D-mannosyl phosphate = an alpha-D-Man-(1-&gt;2)-alpha-D-Man-(1-&gt;2)-alpha-D-Man-(1-&gt;3)-[alpha-D-Man-(1-&gt;2)-alpha-D-Man-(1-&gt;3)-[alpha-D-Man-(1-&gt;6)]-alpha-D-Man-(1-&gt;6)]-beta-D-Man-(1-&gt;4)-beta-D-GlcNAc-(1-&gt;4)-alpha-D-GlcNAc-diphospho-di-trans,poly-cis-dolichol + a di-trans,poly-cis-dolichyl phosphate + H(+)</text>
        <dbReference type="Rhea" id="RHEA:29535"/>
        <dbReference type="Rhea" id="RHEA-COMP:19498"/>
        <dbReference type="Rhea" id="RHEA-COMP:19501"/>
        <dbReference type="Rhea" id="RHEA-COMP:19518"/>
        <dbReference type="Rhea" id="RHEA-COMP:19519"/>
        <dbReference type="ChEBI" id="CHEBI:15378"/>
        <dbReference type="ChEBI" id="CHEBI:57683"/>
        <dbReference type="ChEBI" id="CHEBI:58211"/>
        <dbReference type="ChEBI" id="CHEBI:132517"/>
        <dbReference type="ChEBI" id="CHEBI:132519"/>
        <dbReference type="EC" id="2.4.1.260"/>
    </reaction>
    <physiologicalReaction direction="left-to-right" evidence="11">
        <dbReference type="Rhea" id="RHEA:29536"/>
    </physiologicalReaction>
</comment>
<evidence type="ECO:0000256" key="13">
    <source>
        <dbReference type="SAM" id="MobiDB-lite"/>
    </source>
</evidence>
<sequence length="497" mass="55964">MAGKKSPGKSGGFWRTPLIPALGRQRQGDLCEFEGNLVSRASSKTAKATQRNPVLKNQKKKKKKKSSGRQPLLFLGLLVTVAAIHLIACPYTKVEESFNLQATHDLLYHQLDIDKYDHHEFPGVVPRTFLGPLLIAVFSSPVVYVLSLLEMSKFYSQLTVLPVLTAWLQHRWALFVWLSAFAIIGFRAELCMLLGLMLLLTLYQRRLSVARLFQHAIPAGILCLGLTVAVDSYFWRYLVWPEGEVLWYNTVLNKSSNWGTSPLLWYFYSALPRGLGCSLLFIPLGVVDRRTHALALPNLGFVALYSLLPHKELRFIIYTFPALNIMAARGCTYILNNYKKSWLYKMGTLLVIGHIMVNVAYTATSLYVSHFNYPGGVAMQRLHELVPPQTDLVFLDVLLHIDVAAAQTGVSRFLQVNEGWRYDKREDVQPGAEGMLDYTHILMEAAPGHLALYRDTHRVLASIEGTTGVSLTLTKLPPFDVNLQTKLVLLERLLRPA</sequence>
<gene>
    <name evidence="15" type="primary">Alg12</name>
</gene>
<evidence type="ECO:0000256" key="11">
    <source>
        <dbReference type="ARBA" id="ARBA00048899"/>
    </source>
</evidence>
<feature type="region of interest" description="Disordered" evidence="13">
    <location>
        <begin position="41"/>
        <end position="67"/>
    </location>
</feature>
<dbReference type="Pfam" id="PF03901">
    <property type="entry name" value="Glyco_transf_22"/>
    <property type="match status" value="1"/>
</dbReference>
<keyword evidence="14" id="KW-1185">Reference proteome</keyword>
<dbReference type="RefSeq" id="XP_035296706.1">
    <property type="nucleotide sequence ID" value="XM_035440815.1"/>
</dbReference>
<evidence type="ECO:0000256" key="3">
    <source>
        <dbReference type="ARBA" id="ARBA00007063"/>
    </source>
</evidence>
<comment type="subcellular location">
    <subcellularLocation>
        <location evidence="1 12">Endoplasmic reticulum membrane</location>
        <topology evidence="1 12">Multi-pass membrane protein</topology>
    </subcellularLocation>
</comment>
<comment type="function">
    <text evidence="10">Mannosyltransferase that operates in the biosynthetic pathway of dolichol-linked oligosaccharides, the glycan precursors employed in protein asparagine (N)-glycosylation. The assembly of dolichol-linked oligosaccharides begins on the cytosolic side of the endoplasmic reticulum membrane and finishes in its lumen. The sequential addition of sugars to dolichol pyrophosphate produces dolichol-linked oligosaccharides containing fourteen sugars, including two GlcNAcs, nine mannoses and three glucoses. Once assembled, the oligosaccharide is transferred from the lipid to nascent proteins by oligosaccharyltransferases. In the lumen of the endoplasmic reticulum, adds the eighth mannose residue in an alpha-1,6 linkage onto Man(7)GlcNAc(2)-PP-dolichol to produce Man(8)GlcNAc(2)-PP-dolichol.</text>
</comment>
<dbReference type="EC" id="2.4.1.-" evidence="12"/>
<evidence type="ECO:0000256" key="2">
    <source>
        <dbReference type="ARBA" id="ARBA00004922"/>
    </source>
</evidence>
<keyword evidence="8 12" id="KW-1133">Transmembrane helix</keyword>